<dbReference type="Gene3D" id="1.20.1070.10">
    <property type="entry name" value="Rhodopsin 7-helix transmembrane proteins"/>
    <property type="match status" value="1"/>
</dbReference>
<evidence type="ECO:0000256" key="8">
    <source>
        <dbReference type="ARBA" id="ARBA00023180"/>
    </source>
</evidence>
<keyword evidence="3 10" id="KW-0812">Transmembrane</keyword>
<accession>A0A7M7GEM2</accession>
<protein>
    <recommendedName>
        <fullName evidence="11">G-protein coupled receptors family 1 profile domain-containing protein</fullName>
    </recommendedName>
</protein>
<dbReference type="InterPro" id="IPR017452">
    <property type="entry name" value="GPCR_Rhodpsn_7TM"/>
</dbReference>
<dbReference type="OrthoDB" id="10063122at2759"/>
<feature type="transmembrane region" description="Helical" evidence="10">
    <location>
        <begin position="41"/>
        <end position="60"/>
    </location>
</feature>
<keyword evidence="9" id="KW-0807">Transducer</keyword>
<evidence type="ECO:0000256" key="7">
    <source>
        <dbReference type="ARBA" id="ARBA00023170"/>
    </source>
</evidence>
<feature type="transmembrane region" description="Helical" evidence="10">
    <location>
        <begin position="72"/>
        <end position="96"/>
    </location>
</feature>
<keyword evidence="4 10" id="KW-1133">Transmembrane helix</keyword>
<sequence>MAEIHHYIAELVLQSLAFILNVLTVGVIIGRKKLRKQQNIFTCNIALADGLSALLVIVSIGQIYRDVKVKGVWWIVLTFRSMYFIGIFSTLAVALHRFIIIRFDPFNKRNLVTAPRCIILCVIIWAVPFATFFSFDRTTSFRRVL</sequence>
<reference evidence="13" key="1">
    <citation type="submission" date="2015-02" db="EMBL/GenBank/DDBJ databases">
        <title>Genome sequencing for Strongylocentrotus purpuratus.</title>
        <authorList>
            <person name="Murali S."/>
            <person name="Liu Y."/>
            <person name="Vee V."/>
            <person name="English A."/>
            <person name="Wang M."/>
            <person name="Skinner E."/>
            <person name="Han Y."/>
            <person name="Muzny D.M."/>
            <person name="Worley K.C."/>
            <person name="Gibbs R.A."/>
        </authorList>
    </citation>
    <scope>NUCLEOTIDE SEQUENCE</scope>
</reference>
<keyword evidence="6 10" id="KW-0472">Membrane</keyword>
<evidence type="ECO:0000256" key="6">
    <source>
        <dbReference type="ARBA" id="ARBA00023136"/>
    </source>
</evidence>
<keyword evidence="7" id="KW-0675">Receptor</keyword>
<evidence type="ECO:0000256" key="3">
    <source>
        <dbReference type="ARBA" id="ARBA00022692"/>
    </source>
</evidence>
<keyword evidence="2" id="KW-1003">Cell membrane</keyword>
<feature type="transmembrane region" description="Helical" evidence="10">
    <location>
        <begin position="117"/>
        <end position="135"/>
    </location>
</feature>
<dbReference type="KEGG" id="spu:100892073"/>
<dbReference type="InterPro" id="IPR000276">
    <property type="entry name" value="GPCR_Rhodpsn"/>
</dbReference>
<evidence type="ECO:0000256" key="10">
    <source>
        <dbReference type="SAM" id="Phobius"/>
    </source>
</evidence>
<dbReference type="CDD" id="cd00637">
    <property type="entry name" value="7tm_classA_rhodopsin-like"/>
    <property type="match status" value="1"/>
</dbReference>
<dbReference type="EnsemblMetazoa" id="XM_003723905">
    <property type="protein sequence ID" value="XP_003723953"/>
    <property type="gene ID" value="LOC100892073"/>
</dbReference>
<evidence type="ECO:0000256" key="2">
    <source>
        <dbReference type="ARBA" id="ARBA00022475"/>
    </source>
</evidence>
<feature type="transmembrane region" description="Helical" evidence="10">
    <location>
        <begin position="6"/>
        <end position="29"/>
    </location>
</feature>
<dbReference type="PANTHER" id="PTHR24246">
    <property type="entry name" value="OLFACTORY RECEPTOR AND ADENOSINE RECEPTOR"/>
    <property type="match status" value="1"/>
</dbReference>
<dbReference type="GeneID" id="100892073"/>
<evidence type="ECO:0000256" key="9">
    <source>
        <dbReference type="ARBA" id="ARBA00023224"/>
    </source>
</evidence>
<evidence type="ECO:0000256" key="4">
    <source>
        <dbReference type="ARBA" id="ARBA00022989"/>
    </source>
</evidence>
<evidence type="ECO:0000256" key="5">
    <source>
        <dbReference type="ARBA" id="ARBA00023040"/>
    </source>
</evidence>
<dbReference type="GO" id="GO:0005886">
    <property type="term" value="C:plasma membrane"/>
    <property type="evidence" value="ECO:0007669"/>
    <property type="project" value="UniProtKB-SubCell"/>
</dbReference>
<proteinExistence type="predicted"/>
<reference evidence="12" key="2">
    <citation type="submission" date="2021-01" db="UniProtKB">
        <authorList>
            <consortium name="EnsemblMetazoa"/>
        </authorList>
    </citation>
    <scope>IDENTIFICATION</scope>
</reference>
<dbReference type="RefSeq" id="XP_003723953.1">
    <property type="nucleotide sequence ID" value="XM_003723905.1"/>
</dbReference>
<dbReference type="AlphaFoldDB" id="A0A7M7GEM2"/>
<keyword evidence="13" id="KW-1185">Reference proteome</keyword>
<dbReference type="PANTHER" id="PTHR24246:SF27">
    <property type="entry name" value="ADENOSINE RECEPTOR, ISOFORM A"/>
    <property type="match status" value="1"/>
</dbReference>
<organism evidence="12 13">
    <name type="scientific">Strongylocentrotus purpuratus</name>
    <name type="common">Purple sea urchin</name>
    <dbReference type="NCBI Taxonomy" id="7668"/>
    <lineage>
        <taxon>Eukaryota</taxon>
        <taxon>Metazoa</taxon>
        <taxon>Echinodermata</taxon>
        <taxon>Eleutherozoa</taxon>
        <taxon>Echinozoa</taxon>
        <taxon>Echinoidea</taxon>
        <taxon>Euechinoidea</taxon>
        <taxon>Echinacea</taxon>
        <taxon>Camarodonta</taxon>
        <taxon>Echinidea</taxon>
        <taxon>Strongylocentrotidae</taxon>
        <taxon>Strongylocentrotus</taxon>
    </lineage>
</organism>
<feature type="domain" description="G-protein coupled receptors family 1 profile" evidence="11">
    <location>
        <begin position="20"/>
        <end position="145"/>
    </location>
</feature>
<dbReference type="SUPFAM" id="SSF81321">
    <property type="entry name" value="Family A G protein-coupled receptor-like"/>
    <property type="match status" value="1"/>
</dbReference>
<evidence type="ECO:0000256" key="1">
    <source>
        <dbReference type="ARBA" id="ARBA00004651"/>
    </source>
</evidence>
<keyword evidence="5" id="KW-0297">G-protein coupled receptor</keyword>
<evidence type="ECO:0000259" key="11">
    <source>
        <dbReference type="PROSITE" id="PS50262"/>
    </source>
</evidence>
<evidence type="ECO:0000313" key="12">
    <source>
        <dbReference type="EnsemblMetazoa" id="XP_003723953"/>
    </source>
</evidence>
<name>A0A7M7GEM2_STRPU</name>
<dbReference type="Pfam" id="PF00001">
    <property type="entry name" value="7tm_1"/>
    <property type="match status" value="1"/>
</dbReference>
<dbReference type="InParanoid" id="A0A7M7GEM2"/>
<evidence type="ECO:0000313" key="13">
    <source>
        <dbReference type="Proteomes" id="UP000007110"/>
    </source>
</evidence>
<dbReference type="GO" id="GO:0004930">
    <property type="term" value="F:G protein-coupled receptor activity"/>
    <property type="evidence" value="ECO:0007669"/>
    <property type="project" value="UniProtKB-KW"/>
</dbReference>
<dbReference type="PROSITE" id="PS50262">
    <property type="entry name" value="G_PROTEIN_RECEP_F1_2"/>
    <property type="match status" value="1"/>
</dbReference>
<dbReference type="Proteomes" id="UP000007110">
    <property type="component" value="Unassembled WGS sequence"/>
</dbReference>
<comment type="subcellular location">
    <subcellularLocation>
        <location evidence="1">Cell membrane</location>
        <topology evidence="1">Multi-pass membrane protein</topology>
    </subcellularLocation>
</comment>
<keyword evidence="8" id="KW-0325">Glycoprotein</keyword>